<evidence type="ECO:0000256" key="4">
    <source>
        <dbReference type="ARBA" id="ARBA00022737"/>
    </source>
</evidence>
<keyword evidence="7 9" id="KW-0862">Zinc</keyword>
<evidence type="ECO:0000256" key="9">
    <source>
        <dbReference type="PROSITE-ProRule" id="PRU00723"/>
    </source>
</evidence>
<dbReference type="InterPro" id="IPR041677">
    <property type="entry name" value="DNA2/NAM7_AAA_11"/>
</dbReference>
<dbReference type="InterPro" id="IPR046439">
    <property type="entry name" value="ZF_RZ_dom"/>
</dbReference>
<dbReference type="GO" id="GO:0016787">
    <property type="term" value="F:hydrolase activity"/>
    <property type="evidence" value="ECO:0007669"/>
    <property type="project" value="UniProtKB-KW"/>
</dbReference>
<evidence type="ECO:0000259" key="11">
    <source>
        <dbReference type="PROSITE" id="PS50103"/>
    </source>
</evidence>
<dbReference type="InterPro" id="IPR000571">
    <property type="entry name" value="Znf_CCCH"/>
</dbReference>
<dbReference type="InterPro" id="IPR041679">
    <property type="entry name" value="DNA2/NAM7-like_C"/>
</dbReference>
<dbReference type="GO" id="GO:0031048">
    <property type="term" value="P:regulatory ncRNA-mediated heterochromatin formation"/>
    <property type="evidence" value="ECO:0007669"/>
    <property type="project" value="TreeGrafter"/>
</dbReference>
<dbReference type="Pfam" id="PF20173">
    <property type="entry name" value="ZnF_RZ-type"/>
    <property type="match status" value="1"/>
</dbReference>
<evidence type="ECO:0000256" key="10">
    <source>
        <dbReference type="SAM" id="MobiDB-lite"/>
    </source>
</evidence>
<dbReference type="GO" id="GO:0005737">
    <property type="term" value="C:cytoplasm"/>
    <property type="evidence" value="ECO:0007669"/>
    <property type="project" value="UniProtKB-SubCell"/>
</dbReference>
<dbReference type="InterPro" id="IPR000967">
    <property type="entry name" value="Znf_NFX1"/>
</dbReference>
<evidence type="ECO:0000256" key="3">
    <source>
        <dbReference type="ARBA" id="ARBA00022723"/>
    </source>
</evidence>
<dbReference type="GO" id="GO:0002376">
    <property type="term" value="P:immune system process"/>
    <property type="evidence" value="ECO:0007669"/>
    <property type="project" value="UniProtKB-KW"/>
</dbReference>
<proteinExistence type="predicted"/>
<dbReference type="EMBL" id="KZ559543">
    <property type="protein sequence ID" value="PLN80811.1"/>
    <property type="molecule type" value="Genomic_DNA"/>
</dbReference>
<evidence type="ECO:0000256" key="2">
    <source>
        <dbReference type="ARBA" id="ARBA00022490"/>
    </source>
</evidence>
<evidence type="ECO:0000313" key="13">
    <source>
        <dbReference type="EMBL" id="PLN80811.1"/>
    </source>
</evidence>
<dbReference type="Pfam" id="PF13086">
    <property type="entry name" value="AAA_11"/>
    <property type="match status" value="1"/>
</dbReference>
<feature type="domain" description="RZ-type" evidence="12">
    <location>
        <begin position="1864"/>
        <end position="1939"/>
    </location>
</feature>
<dbReference type="GO" id="GO:0004386">
    <property type="term" value="F:helicase activity"/>
    <property type="evidence" value="ECO:0007669"/>
    <property type="project" value="InterPro"/>
</dbReference>
<dbReference type="FunFam" id="3.40.50.300:FF:001660">
    <property type="entry name" value="NF-X1 finger and helicase protein, putative"/>
    <property type="match status" value="1"/>
</dbReference>
<dbReference type="InterPro" id="IPR045055">
    <property type="entry name" value="DNA2/NAM7-like"/>
</dbReference>
<evidence type="ECO:0000256" key="1">
    <source>
        <dbReference type="ARBA" id="ARBA00004496"/>
    </source>
</evidence>
<protein>
    <submittedName>
        <fullName evidence="13">P-loop containing nucleoside triphosphate hydrolase protein</fullName>
    </submittedName>
</protein>
<feature type="compositionally biased region" description="Low complexity" evidence="10">
    <location>
        <begin position="40"/>
        <end position="51"/>
    </location>
</feature>
<reference evidence="14" key="1">
    <citation type="submission" date="2017-12" db="EMBL/GenBank/DDBJ databases">
        <authorList>
            <consortium name="DOE Joint Genome Institute"/>
            <person name="Mondo S.J."/>
            <person name="Kjaerbolling I."/>
            <person name="Vesth T.C."/>
            <person name="Frisvad J.C."/>
            <person name="Nybo J.L."/>
            <person name="Theobald S."/>
            <person name="Kuo A."/>
            <person name="Bowyer P."/>
            <person name="Matsuda Y."/>
            <person name="Lyhne E.K."/>
            <person name="Kogle M.E."/>
            <person name="Clum A."/>
            <person name="Lipzen A."/>
            <person name="Salamov A."/>
            <person name="Ngan C.Y."/>
            <person name="Daum C."/>
            <person name="Chiniquy J."/>
            <person name="Barry K."/>
            <person name="LaButti K."/>
            <person name="Haridas S."/>
            <person name="Simmons B.A."/>
            <person name="Magnuson J.K."/>
            <person name="Mortensen U.H."/>
            <person name="Larsen T.O."/>
            <person name="Grigoriev I.V."/>
            <person name="Baker S.E."/>
            <person name="Andersen M.R."/>
            <person name="Nordberg H.P."/>
            <person name="Cantor M.N."/>
            <person name="Hua S.X."/>
        </authorList>
    </citation>
    <scope>NUCLEOTIDE SEQUENCE [LARGE SCALE GENOMIC DNA]</scope>
    <source>
        <strain evidence="14">IBT 19404</strain>
    </source>
</reference>
<dbReference type="GO" id="GO:0008270">
    <property type="term" value="F:zinc ion binding"/>
    <property type="evidence" value="ECO:0007669"/>
    <property type="project" value="UniProtKB-KW"/>
</dbReference>
<evidence type="ECO:0000259" key="12">
    <source>
        <dbReference type="PROSITE" id="PS51981"/>
    </source>
</evidence>
<feature type="domain" description="C3H1-type" evidence="11">
    <location>
        <begin position="5"/>
        <end position="32"/>
    </location>
</feature>
<feature type="region of interest" description="Disordered" evidence="10">
    <location>
        <begin position="29"/>
        <end position="51"/>
    </location>
</feature>
<keyword evidence="6" id="KW-0347">Helicase</keyword>
<dbReference type="SMART" id="SM00438">
    <property type="entry name" value="ZnF_NFX"/>
    <property type="match status" value="5"/>
</dbReference>
<dbReference type="CDD" id="cd06008">
    <property type="entry name" value="NF-X1-zinc-finger"/>
    <property type="match status" value="1"/>
</dbReference>
<dbReference type="InterPro" id="IPR027417">
    <property type="entry name" value="P-loop_NTPase"/>
</dbReference>
<evidence type="ECO:0000313" key="14">
    <source>
        <dbReference type="Proteomes" id="UP000235023"/>
    </source>
</evidence>
<dbReference type="PROSITE" id="PS51981">
    <property type="entry name" value="ZF_RZ"/>
    <property type="match status" value="1"/>
</dbReference>
<dbReference type="CDD" id="cd17936">
    <property type="entry name" value="EEXXEc_NFX1"/>
    <property type="match status" value="1"/>
</dbReference>
<gene>
    <name evidence="13" type="ORF">BDW42DRAFT_201054</name>
</gene>
<name>A0A2J5HTX9_9EURO</name>
<dbReference type="CDD" id="cd18808">
    <property type="entry name" value="SF1_C_Upf1"/>
    <property type="match status" value="1"/>
</dbReference>
<dbReference type="PROSITE" id="PS50103">
    <property type="entry name" value="ZF_C3H1"/>
    <property type="match status" value="1"/>
</dbReference>
<evidence type="ECO:0000256" key="5">
    <source>
        <dbReference type="ARBA" id="ARBA00022771"/>
    </source>
</evidence>
<dbReference type="GO" id="GO:0031380">
    <property type="term" value="C:nuclear RNA-directed RNA polymerase complex"/>
    <property type="evidence" value="ECO:0007669"/>
    <property type="project" value="TreeGrafter"/>
</dbReference>
<evidence type="ECO:0000256" key="6">
    <source>
        <dbReference type="ARBA" id="ARBA00022806"/>
    </source>
</evidence>
<dbReference type="SUPFAM" id="SSF52540">
    <property type="entry name" value="P-loop containing nucleoside triphosphate hydrolases"/>
    <property type="match status" value="1"/>
</dbReference>
<comment type="subcellular location">
    <subcellularLocation>
        <location evidence="1">Cytoplasm</location>
    </subcellularLocation>
</comment>
<dbReference type="PANTHER" id="PTHR10887:SF445">
    <property type="entry name" value="NFX1-TYPE ZINC FINGER-CONTAINING PROTEIN 1"/>
    <property type="match status" value="1"/>
</dbReference>
<keyword evidence="3 9" id="KW-0479">Metal-binding</keyword>
<keyword evidence="13" id="KW-0378">Hydrolase</keyword>
<dbReference type="Proteomes" id="UP000235023">
    <property type="component" value="Unassembled WGS sequence"/>
</dbReference>
<dbReference type="OrthoDB" id="2423195at2759"/>
<evidence type="ECO:0000256" key="8">
    <source>
        <dbReference type="ARBA" id="ARBA00022859"/>
    </source>
</evidence>
<keyword evidence="5 9" id="KW-0863">Zinc-finger</keyword>
<evidence type="ECO:0000256" key="7">
    <source>
        <dbReference type="ARBA" id="ARBA00022833"/>
    </source>
</evidence>
<keyword evidence="6" id="KW-0547">Nucleotide-binding</keyword>
<dbReference type="InterPro" id="IPR047187">
    <property type="entry name" value="SF1_C_Upf1"/>
</dbReference>
<keyword evidence="14" id="KW-1185">Reference proteome</keyword>
<accession>A0A2J5HTX9</accession>
<keyword evidence="2" id="KW-0963">Cytoplasm</keyword>
<keyword evidence="4" id="KW-0677">Repeat</keyword>
<keyword evidence="6" id="KW-0067">ATP-binding</keyword>
<dbReference type="PANTHER" id="PTHR10887">
    <property type="entry name" value="DNA2/NAM7 HELICASE FAMILY"/>
    <property type="match status" value="1"/>
</dbReference>
<sequence length="1943" mass="217488">MNLKSIPKGVCFAYARNGHCKYKNCKFSHDLQPSQRTPRNNNNNNTNNNTNDLLTWKRHLQQNARLSYKPNSLKHFFQTAHKLISIDPNTQQEVIRSLSTEDGLRQIQSLVERDSDNDDNIPFMNNNDAARLATYTNEVAPFLAVITHTDVLASLVLEQAVVTLYNFLYGVAGHRAVPFLGFLADVVQLLAREGEGGSDDTGADADDGSGHAESCLDTALLVFWNIVEKNSTAFVQEPLKQIVVRFQTLCETAVSPSPQAQMLLNRLLRRFELVSDVSVRPAQRSSSSSAAASAAFIVKKDPPGGRHDNDHVDICNVKILPTFQEILSSRTEYLPAKDPRQWHENGIAGLMDRHFRLLREDTVGQLRDAIHAELQPNTRFRGSSDKGNNNQARTYVYKETKIKRLGFNRFAGLRVLVDFPQPANVRGKTKAQRRDWWEASKRLQTSALVCLVRSPEFAIFCTVAGPDRPRPLVPGREQLRLQHAQLKSSLWEDENVASIIVELAEPTRNNRLSVMGCYGANDRRLSISLVEFPGVLLPSFQPTLLALQKMKTDSNLPMPEVLVADAEDATDNNGVPPPAYANRPGFNFDLRCLMNDGSAFEVRPSQPVDLERLQQHSNLDAGQAKALVQTLQRRVGLIQGPPGTGKSYTGVALIKVLLANRAKINQFGPIICVCYTNHALDQLLEDVLKSKITSQVIRIGSQSKSEVLQSKNLRDVSRDVDLTRIEKRERYLLQKEFDRLEQHFDTLKLEPSGLRKYLAVHDVERFRQLFGKDEDGFQRYAKRGPQNIINSWLHSGKVSKGKPRRLHELKNVHIDLMTARERRILHDHWIEERQARLHVEAEAILSEHLGTKRSYDDINDEVNLRCLREAHVIGITTTGLARNLNMLRRLQSKVLLCEEAGEVLEAHMLTSLLPFVEHIILIGDHQQLRPQIQNYALSRESNVGQQYSLDISLFERLVQPDADIGGRIPFCTLETQRRMQPSIAQLVRDTLYPQLQDAPSVGDYPEITGMRKRLFWLDHRRLEGRASGDEAVNTSHWNDYEIDLTLALVSHLLRQGVYHSGDIAVLTPYLGQLHRMRRRLSQCFTIALGERDQEDLGKAGFVDEGATDKEEAPTSATATVARSTILQALRVATIDNFQGEEAKVVVISLVRSNNQNRCGFLRTPNRINVLLSRAQHGMYIIGNSETSRGIGMWAQVLDILDKGGNFGPTLDLQCPRHPDSPIPVSEPEHFTQFSPEGGCDLLCGKRLQCGHPCKQKCHSELLHQAVYCLETCPRPLKGCTHACPKACGDSCPKRCPIEVFEAERVLPCGHSMASLPCWQAQDLNTVKCLMPVKKQVRHCNHEVTVACHIDVTKCEYKCTQQCRSILSCGHSCNRECWQCTVHGAEGAQVDHGTCTEKCGRPYTTCTHACSTPCHGTKPCQPCMADCAVQCGHSRCPQRCSEPCAPCAVPTCLSACPHSACTMPCAAPCDHTPCSLRCDKVLSCGHRCPSLCGEVCPSEKYCQTCATDEVADTPVDFILGLTYREIDLDENPCIFPPCGHFLTVESMDGQMDLKKHYVMDEMERPVAIASSSEPFSTDGSVRTCASCRGSLRSIARYGRLVRRALLDESTKKFILYLNQAYVPMAEELPQLIADLQNQNSGAVARSLQKDMVIRIQGPPDHQVRQMHSHLIKCGSRRWQDISKLRDKIVAYYKKVNVEEQPFTQVWSRVEDARRRKRTTGQFTIDETVLQTKGSIQALSLLVRLDTALLGDFFSLHRRVQPAQSTLEVNLRANRRQCQSLIEMATSSRRVLQQIEGNLFRAQLCALERQTGTEPVQAEDLLHEGNAALDSAKLLCEQHPHQARGLNVEIEGTQQMLRTGTFYAPVTSDERIAIVKAMAREFSGTGHWYYCENGHPFTIGECGGAMQLSRCPECGSPVGGQHHQTAAGVTRAMDLEENLGGLRIA</sequence>
<feature type="zinc finger region" description="C3H1-type" evidence="9">
    <location>
        <begin position="5"/>
        <end position="32"/>
    </location>
</feature>
<keyword evidence="8" id="KW-0391">Immunity</keyword>
<dbReference type="Gene3D" id="3.40.50.300">
    <property type="entry name" value="P-loop containing nucleotide triphosphate hydrolases"/>
    <property type="match status" value="2"/>
</dbReference>
<organism evidence="13 14">
    <name type="scientific">Aspergillus taichungensis</name>
    <dbReference type="NCBI Taxonomy" id="482145"/>
    <lineage>
        <taxon>Eukaryota</taxon>
        <taxon>Fungi</taxon>
        <taxon>Dikarya</taxon>
        <taxon>Ascomycota</taxon>
        <taxon>Pezizomycotina</taxon>
        <taxon>Eurotiomycetes</taxon>
        <taxon>Eurotiomycetidae</taxon>
        <taxon>Eurotiales</taxon>
        <taxon>Aspergillaceae</taxon>
        <taxon>Aspergillus</taxon>
        <taxon>Aspergillus subgen. Circumdati</taxon>
    </lineage>
</organism>
<dbReference type="Pfam" id="PF13087">
    <property type="entry name" value="AAA_12"/>
    <property type="match status" value="1"/>
</dbReference>